<accession>A0A518G6E1</accession>
<dbReference type="Gene3D" id="3.10.129.10">
    <property type="entry name" value="Hotdog Thioesterase"/>
    <property type="match status" value="1"/>
</dbReference>
<dbReference type="EC" id="4.2.1.59" evidence="2"/>
<evidence type="ECO:0000313" key="2">
    <source>
        <dbReference type="EMBL" id="QDV24157.1"/>
    </source>
</evidence>
<keyword evidence="3" id="KW-1185">Reference proteome</keyword>
<dbReference type="RefSeq" id="WP_145077617.1">
    <property type="nucleotide sequence ID" value="NZ_CP036298.1"/>
</dbReference>
<dbReference type="SUPFAM" id="SSF54637">
    <property type="entry name" value="Thioesterase/thiol ester dehydrase-isomerase"/>
    <property type="match status" value="1"/>
</dbReference>
<dbReference type="InterPro" id="IPR029069">
    <property type="entry name" value="HotDog_dom_sf"/>
</dbReference>
<dbReference type="Pfam" id="PF07977">
    <property type="entry name" value="FabA"/>
    <property type="match status" value="1"/>
</dbReference>
<organism evidence="2 3">
    <name type="scientific">Aureliella helgolandensis</name>
    <dbReference type="NCBI Taxonomy" id="2527968"/>
    <lineage>
        <taxon>Bacteria</taxon>
        <taxon>Pseudomonadati</taxon>
        <taxon>Planctomycetota</taxon>
        <taxon>Planctomycetia</taxon>
        <taxon>Pirellulales</taxon>
        <taxon>Pirellulaceae</taxon>
        <taxon>Aureliella</taxon>
    </lineage>
</organism>
<reference evidence="2 3" key="1">
    <citation type="submission" date="2019-02" db="EMBL/GenBank/DDBJ databases">
        <title>Deep-cultivation of Planctomycetes and their phenomic and genomic characterization uncovers novel biology.</title>
        <authorList>
            <person name="Wiegand S."/>
            <person name="Jogler M."/>
            <person name="Boedeker C."/>
            <person name="Pinto D."/>
            <person name="Vollmers J."/>
            <person name="Rivas-Marin E."/>
            <person name="Kohn T."/>
            <person name="Peeters S.H."/>
            <person name="Heuer A."/>
            <person name="Rast P."/>
            <person name="Oberbeckmann S."/>
            <person name="Bunk B."/>
            <person name="Jeske O."/>
            <person name="Meyerdierks A."/>
            <person name="Storesund J.E."/>
            <person name="Kallscheuer N."/>
            <person name="Luecker S."/>
            <person name="Lage O.M."/>
            <person name="Pohl T."/>
            <person name="Merkel B.J."/>
            <person name="Hornburger P."/>
            <person name="Mueller R.-W."/>
            <person name="Bruemmer F."/>
            <person name="Labrenz M."/>
            <person name="Spormann A.M."/>
            <person name="Op den Camp H."/>
            <person name="Overmann J."/>
            <person name="Amann R."/>
            <person name="Jetten M.S.M."/>
            <person name="Mascher T."/>
            <person name="Medema M.H."/>
            <person name="Devos D.P."/>
            <person name="Kaster A.-K."/>
            <person name="Ovreas L."/>
            <person name="Rohde M."/>
            <person name="Galperin M.Y."/>
            <person name="Jogler C."/>
        </authorList>
    </citation>
    <scope>NUCLEOTIDE SEQUENCE [LARGE SCALE GENOMIC DNA]</scope>
    <source>
        <strain evidence="2 3">Q31a</strain>
    </source>
</reference>
<dbReference type="AlphaFoldDB" id="A0A518G6E1"/>
<dbReference type="InterPro" id="IPR013114">
    <property type="entry name" value="FabA_FabZ"/>
</dbReference>
<dbReference type="GO" id="GO:0019171">
    <property type="term" value="F:(3R)-hydroxyacyl-[acyl-carrier-protein] dehydratase activity"/>
    <property type="evidence" value="ECO:0007669"/>
    <property type="project" value="UniProtKB-EC"/>
</dbReference>
<dbReference type="Proteomes" id="UP000318017">
    <property type="component" value="Chromosome"/>
</dbReference>
<dbReference type="CDD" id="cd01288">
    <property type="entry name" value="FabZ"/>
    <property type="match status" value="1"/>
</dbReference>
<dbReference type="OrthoDB" id="270809at2"/>
<sequence length="180" mass="20191">MRWFWIDRFEKFVSGEEAVTLKNVTLAEEPLDDYLPGFPHYPHSLIIEGMAQTGGLLLSQMEDFQQRVVLAKVSKAEFHLPAQPGDQLRLTARLASTHSDGAIVEGTVDIGDVRQADLEMTFAILDESFGDAPFFVPAELCRILRAMKLFDVGVNPDGSPIQIPQHMLDEELELLTRPRV</sequence>
<proteinExistence type="predicted"/>
<dbReference type="EMBL" id="CP036298">
    <property type="protein sequence ID" value="QDV24157.1"/>
    <property type="molecule type" value="Genomic_DNA"/>
</dbReference>
<dbReference type="PANTHER" id="PTHR30272:SF1">
    <property type="entry name" value="3-HYDROXYACYL-[ACYL-CARRIER-PROTEIN] DEHYDRATASE"/>
    <property type="match status" value="1"/>
</dbReference>
<dbReference type="PANTHER" id="PTHR30272">
    <property type="entry name" value="3-HYDROXYACYL-[ACYL-CARRIER-PROTEIN] DEHYDRATASE"/>
    <property type="match status" value="1"/>
</dbReference>
<gene>
    <name evidence="2" type="primary">fabZ_4</name>
    <name evidence="2" type="ORF">Q31a_24700</name>
</gene>
<evidence type="ECO:0000313" key="3">
    <source>
        <dbReference type="Proteomes" id="UP000318017"/>
    </source>
</evidence>
<name>A0A518G6E1_9BACT</name>
<evidence type="ECO:0000256" key="1">
    <source>
        <dbReference type="ARBA" id="ARBA00023239"/>
    </source>
</evidence>
<keyword evidence="1 2" id="KW-0456">Lyase</keyword>
<protein>
    <submittedName>
        <fullName evidence="2">3-hydroxyacyl-[acyl-carrier-protein] dehydratase FabZ</fullName>
        <ecNumber evidence="2">4.2.1.59</ecNumber>
    </submittedName>
</protein>
<dbReference type="KEGG" id="ahel:Q31a_24700"/>